<organism evidence="1">
    <name type="scientific">marine metagenome</name>
    <dbReference type="NCBI Taxonomy" id="408172"/>
    <lineage>
        <taxon>unclassified sequences</taxon>
        <taxon>metagenomes</taxon>
        <taxon>ecological metagenomes</taxon>
    </lineage>
</organism>
<protein>
    <recommendedName>
        <fullName evidence="2">Sulfotransferase domain-containing protein</fullName>
    </recommendedName>
</protein>
<feature type="non-terminal residue" evidence="1">
    <location>
        <position position="1"/>
    </location>
</feature>
<gene>
    <name evidence="1" type="ORF">METZ01_LOCUS357447</name>
</gene>
<dbReference type="AlphaFoldDB" id="A0A382S414"/>
<evidence type="ECO:0000313" key="1">
    <source>
        <dbReference type="EMBL" id="SVD04593.1"/>
    </source>
</evidence>
<name>A0A382S414_9ZZZZ</name>
<reference evidence="1" key="1">
    <citation type="submission" date="2018-05" db="EMBL/GenBank/DDBJ databases">
        <authorList>
            <person name="Lanie J.A."/>
            <person name="Ng W.-L."/>
            <person name="Kazmierczak K.M."/>
            <person name="Andrzejewski T.M."/>
            <person name="Davidsen T.M."/>
            <person name="Wayne K.J."/>
            <person name="Tettelin H."/>
            <person name="Glass J.I."/>
            <person name="Rusch D."/>
            <person name="Podicherti R."/>
            <person name="Tsui H.-C.T."/>
            <person name="Winkler M.E."/>
        </authorList>
    </citation>
    <scope>NUCLEOTIDE SEQUENCE</scope>
</reference>
<sequence length="155" mass="18706">NTIERNNISWDGSQEISSKIMRNFSLIYLRNRDILSQFCFDVISKKQDYIKRNFTSYNPDIRQIPLENSITATRENYESFCERQDFVNKFKEKNWKGEPIIVWEDFIISPNVEMTKIKDWYKIDEKHSTVNRPIIPHADYKTVFTNYDEILTWFG</sequence>
<dbReference type="EMBL" id="UINC01126242">
    <property type="protein sequence ID" value="SVD04593.1"/>
    <property type="molecule type" value="Genomic_DNA"/>
</dbReference>
<evidence type="ECO:0008006" key="2">
    <source>
        <dbReference type="Google" id="ProtNLM"/>
    </source>
</evidence>
<accession>A0A382S414</accession>
<proteinExistence type="predicted"/>